<dbReference type="Gene3D" id="1.10.10.60">
    <property type="entry name" value="Homeodomain-like"/>
    <property type="match status" value="1"/>
</dbReference>
<feature type="region of interest" description="Disordered" evidence="1">
    <location>
        <begin position="47"/>
        <end position="71"/>
    </location>
</feature>
<organism evidence="2">
    <name type="scientific">marine sediment metagenome</name>
    <dbReference type="NCBI Taxonomy" id="412755"/>
    <lineage>
        <taxon>unclassified sequences</taxon>
        <taxon>metagenomes</taxon>
        <taxon>ecological metagenomes</taxon>
    </lineage>
</organism>
<dbReference type="InterPro" id="IPR001387">
    <property type="entry name" value="Cro/C1-type_HTH"/>
</dbReference>
<name>X1TUS2_9ZZZZ</name>
<protein>
    <submittedName>
        <fullName evidence="2">Uncharacterized protein</fullName>
    </submittedName>
</protein>
<feature type="compositionally biased region" description="Basic and acidic residues" evidence="1">
    <location>
        <begin position="49"/>
        <end position="69"/>
    </location>
</feature>
<evidence type="ECO:0000256" key="1">
    <source>
        <dbReference type="SAM" id="MobiDB-lite"/>
    </source>
</evidence>
<comment type="caution">
    <text evidence="2">The sequence shown here is derived from an EMBL/GenBank/DDBJ whole genome shotgun (WGS) entry which is preliminary data.</text>
</comment>
<gene>
    <name evidence="2" type="ORF">S12H4_28663</name>
</gene>
<dbReference type="CDD" id="cd00093">
    <property type="entry name" value="HTH_XRE"/>
    <property type="match status" value="1"/>
</dbReference>
<accession>X1TUS2</accession>
<reference evidence="2" key="1">
    <citation type="journal article" date="2014" name="Front. Microbiol.">
        <title>High frequency of phylogenetically diverse reductive dehalogenase-homologous genes in deep subseafloor sedimentary metagenomes.</title>
        <authorList>
            <person name="Kawai M."/>
            <person name="Futagami T."/>
            <person name="Toyoda A."/>
            <person name="Takaki Y."/>
            <person name="Nishi S."/>
            <person name="Hori S."/>
            <person name="Arai W."/>
            <person name="Tsubouchi T."/>
            <person name="Morono Y."/>
            <person name="Uchiyama I."/>
            <person name="Ito T."/>
            <person name="Fujiyama A."/>
            <person name="Inagaki F."/>
            <person name="Takami H."/>
        </authorList>
    </citation>
    <scope>NUCLEOTIDE SEQUENCE</scope>
    <source>
        <strain evidence="2">Expedition CK06-06</strain>
    </source>
</reference>
<proteinExistence type="predicted"/>
<sequence>MKITPQRAELIMEAAQLREFGWTQQQIADALKVRQYTISRWFKKWHNGTSDDEHKTGRNMQNDRYDTMHTEPPPIRLFPCLYEDVADRIPSGSIDLILTDPPSSMRLAGRTK</sequence>
<dbReference type="AlphaFoldDB" id="X1TUS2"/>
<evidence type="ECO:0000313" key="2">
    <source>
        <dbReference type="EMBL" id="GAI91315.1"/>
    </source>
</evidence>
<dbReference type="EMBL" id="BARW01016461">
    <property type="protein sequence ID" value="GAI91315.1"/>
    <property type="molecule type" value="Genomic_DNA"/>
</dbReference>